<dbReference type="InterPro" id="IPR053924">
    <property type="entry name" value="RecX_HTH_2nd"/>
</dbReference>
<evidence type="ECO:0000259" key="6">
    <source>
        <dbReference type="Pfam" id="PF02631"/>
    </source>
</evidence>
<evidence type="ECO:0000256" key="1">
    <source>
        <dbReference type="ARBA" id="ARBA00004496"/>
    </source>
</evidence>
<evidence type="ECO:0000256" key="2">
    <source>
        <dbReference type="ARBA" id="ARBA00009695"/>
    </source>
</evidence>
<comment type="caution">
    <text evidence="9">The sequence shown here is derived from an EMBL/GenBank/DDBJ whole genome shotgun (WGS) entry which is preliminary data.</text>
</comment>
<organism evidence="9 10">
    <name type="scientific">Anaerobacterium chartisolvens</name>
    <dbReference type="NCBI Taxonomy" id="1297424"/>
    <lineage>
        <taxon>Bacteria</taxon>
        <taxon>Bacillati</taxon>
        <taxon>Bacillota</taxon>
        <taxon>Clostridia</taxon>
        <taxon>Eubacteriales</taxon>
        <taxon>Oscillospiraceae</taxon>
        <taxon>Anaerobacterium</taxon>
    </lineage>
</organism>
<dbReference type="Pfam" id="PF02631">
    <property type="entry name" value="RecX_HTH2"/>
    <property type="match status" value="1"/>
</dbReference>
<feature type="domain" description="RecX first three-helical" evidence="8">
    <location>
        <begin position="61"/>
        <end position="100"/>
    </location>
</feature>
<gene>
    <name evidence="5" type="primary">recX</name>
    <name evidence="9" type="ORF">DFR58_10272</name>
</gene>
<evidence type="ECO:0000256" key="4">
    <source>
        <dbReference type="ARBA" id="ARBA00022490"/>
    </source>
</evidence>
<dbReference type="InterPro" id="IPR036388">
    <property type="entry name" value="WH-like_DNA-bd_sf"/>
</dbReference>
<comment type="similarity">
    <text evidence="2 5">Belongs to the RecX family.</text>
</comment>
<dbReference type="InterPro" id="IPR003783">
    <property type="entry name" value="Regulatory_RecX"/>
</dbReference>
<sequence>MHITSIEKNSRNKDRLSVYVDESYLFSISEEDYIRLNLYEKREITQEEIDYIKTNLNFNSAKSSAIKHLALRIRTECEVRSRLEYMGYDASTVDSAVDELKSMGYLNDVLYVQKYLYDRSKLKPKSKKMLRAELQRKGIQEELIQSGLDEMEIDEAAIAVSLIKKKFGKYNLKDEKIIKRAYSFLRHRGFGFDVIEYAIASVSVENS</sequence>
<dbReference type="PANTHER" id="PTHR33602:SF1">
    <property type="entry name" value="REGULATORY PROTEIN RECX FAMILY PROTEIN"/>
    <property type="match status" value="1"/>
</dbReference>
<dbReference type="AlphaFoldDB" id="A0A369BEM3"/>
<evidence type="ECO:0000256" key="3">
    <source>
        <dbReference type="ARBA" id="ARBA00018111"/>
    </source>
</evidence>
<keyword evidence="10" id="KW-1185">Reference proteome</keyword>
<dbReference type="HAMAP" id="MF_01114">
    <property type="entry name" value="RecX"/>
    <property type="match status" value="1"/>
</dbReference>
<protein>
    <recommendedName>
        <fullName evidence="3 5">Regulatory protein RecX</fullName>
    </recommendedName>
</protein>
<evidence type="ECO:0000259" key="8">
    <source>
        <dbReference type="Pfam" id="PF21982"/>
    </source>
</evidence>
<evidence type="ECO:0000259" key="7">
    <source>
        <dbReference type="Pfam" id="PF21981"/>
    </source>
</evidence>
<dbReference type="GO" id="GO:0005737">
    <property type="term" value="C:cytoplasm"/>
    <property type="evidence" value="ECO:0007669"/>
    <property type="project" value="UniProtKB-SubCell"/>
</dbReference>
<name>A0A369BEM3_9FIRM</name>
<reference evidence="9 10" key="1">
    <citation type="submission" date="2018-07" db="EMBL/GenBank/DDBJ databases">
        <title>Genomic Encyclopedia of Type Strains, Phase IV (KMG-IV): sequencing the most valuable type-strain genomes for metagenomic binning, comparative biology and taxonomic classification.</title>
        <authorList>
            <person name="Goeker M."/>
        </authorList>
    </citation>
    <scope>NUCLEOTIDE SEQUENCE [LARGE SCALE GENOMIC DNA]</scope>
    <source>
        <strain evidence="9 10">DSM 27016</strain>
    </source>
</reference>
<proteinExistence type="inferred from homology"/>
<evidence type="ECO:0000256" key="5">
    <source>
        <dbReference type="HAMAP-Rule" id="MF_01114"/>
    </source>
</evidence>
<comment type="function">
    <text evidence="5">Modulates RecA activity.</text>
</comment>
<feature type="domain" description="RecX third three-helical" evidence="7">
    <location>
        <begin position="154"/>
        <end position="199"/>
    </location>
</feature>
<feature type="domain" description="RecX second three-helical" evidence="6">
    <location>
        <begin position="107"/>
        <end position="147"/>
    </location>
</feature>
<dbReference type="GO" id="GO:0006282">
    <property type="term" value="P:regulation of DNA repair"/>
    <property type="evidence" value="ECO:0007669"/>
    <property type="project" value="UniProtKB-UniRule"/>
</dbReference>
<accession>A0A369BEM3</accession>
<keyword evidence="4 5" id="KW-0963">Cytoplasm</keyword>
<dbReference type="Proteomes" id="UP000253034">
    <property type="component" value="Unassembled WGS sequence"/>
</dbReference>
<dbReference type="EMBL" id="QPJT01000002">
    <property type="protein sequence ID" value="RCX20003.1"/>
    <property type="molecule type" value="Genomic_DNA"/>
</dbReference>
<evidence type="ECO:0000313" key="9">
    <source>
        <dbReference type="EMBL" id="RCX20003.1"/>
    </source>
</evidence>
<dbReference type="Pfam" id="PF21982">
    <property type="entry name" value="RecX_HTH1"/>
    <property type="match status" value="1"/>
</dbReference>
<dbReference type="Pfam" id="PF21981">
    <property type="entry name" value="RecX_HTH3"/>
    <property type="match status" value="1"/>
</dbReference>
<dbReference type="Gene3D" id="1.10.10.10">
    <property type="entry name" value="Winged helix-like DNA-binding domain superfamily/Winged helix DNA-binding domain"/>
    <property type="match status" value="3"/>
</dbReference>
<dbReference type="InterPro" id="IPR053926">
    <property type="entry name" value="RecX_HTH_1st"/>
</dbReference>
<evidence type="ECO:0000313" key="10">
    <source>
        <dbReference type="Proteomes" id="UP000253034"/>
    </source>
</evidence>
<comment type="subcellular location">
    <subcellularLocation>
        <location evidence="1 5">Cytoplasm</location>
    </subcellularLocation>
</comment>
<dbReference type="PANTHER" id="PTHR33602">
    <property type="entry name" value="REGULATORY PROTEIN RECX FAMILY PROTEIN"/>
    <property type="match status" value="1"/>
</dbReference>
<dbReference type="InterPro" id="IPR053925">
    <property type="entry name" value="RecX_HTH_3rd"/>
</dbReference>
<dbReference type="OrthoDB" id="5421057at2"/>
<dbReference type="RefSeq" id="WP_114296129.1">
    <property type="nucleotide sequence ID" value="NZ_QPJT01000002.1"/>
</dbReference>